<keyword evidence="8" id="KW-0472">Membrane</keyword>
<keyword evidence="6 10" id="KW-0067">ATP-binding</keyword>
<organism evidence="10 11">
    <name type="scientific">Furfurilactobacillus milii</name>
    <dbReference type="NCBI Taxonomy" id="2888272"/>
    <lineage>
        <taxon>Bacteria</taxon>
        <taxon>Bacillati</taxon>
        <taxon>Bacillota</taxon>
        <taxon>Bacilli</taxon>
        <taxon>Lactobacillales</taxon>
        <taxon>Lactobacillaceae</taxon>
        <taxon>Furfurilactobacillus</taxon>
    </lineage>
</organism>
<evidence type="ECO:0000313" key="11">
    <source>
        <dbReference type="Proteomes" id="UP001152867"/>
    </source>
</evidence>
<keyword evidence="3" id="KW-0813">Transport</keyword>
<evidence type="ECO:0000259" key="9">
    <source>
        <dbReference type="PROSITE" id="PS50893"/>
    </source>
</evidence>
<dbReference type="InterPro" id="IPR027417">
    <property type="entry name" value="P-loop_NTPase"/>
</dbReference>
<comment type="similarity">
    <text evidence="2">Belongs to the ABC transporter superfamily.</text>
</comment>
<name>A0ABT6D9A4_9LACO</name>
<dbReference type="PROSITE" id="PS50893">
    <property type="entry name" value="ABC_TRANSPORTER_2"/>
    <property type="match status" value="1"/>
</dbReference>
<dbReference type="NCBIfam" id="TIGR04520">
    <property type="entry name" value="ECF_ATPase_1"/>
    <property type="match status" value="1"/>
</dbReference>
<keyword evidence="4" id="KW-1003">Cell membrane</keyword>
<dbReference type="RefSeq" id="WP_178943440.1">
    <property type="nucleotide sequence ID" value="NZ_JAIWJF010000005.1"/>
</dbReference>
<protein>
    <submittedName>
        <fullName evidence="10">Energy-coupling factor ABC transporter ATP-binding protein</fullName>
    </submittedName>
</protein>
<sequence length="280" mass="30824">MVTKIISVNDLSYQYPDADRPTLNHISFEVNAGEWVAIVGHNGSGKSTLVRALDGLIDFKSGTVTVAGTKLSPESVWLVREHIGMVFQNPDNQFVGATVADDVAFGLENAGIPRPEMQQRVQDALEAVDMWQFAEREPSRLSGGQKQRVALAGIIAMNPSIIVLDEATSMLDPHGRQTVLSVLQHLRRSNQAPTILSITHDLSEAAQAQRLLVMDNGQLISEGTPRTIFSDEQLLESTGLDLPFSTKLSQQLAKQGLIAPKQYLTDDELEDWLWQSHLTM</sequence>
<keyword evidence="5" id="KW-0547">Nucleotide-binding</keyword>
<evidence type="ECO:0000256" key="2">
    <source>
        <dbReference type="ARBA" id="ARBA00005417"/>
    </source>
</evidence>
<dbReference type="NCBIfam" id="NF010167">
    <property type="entry name" value="PRK13648.1"/>
    <property type="match status" value="1"/>
</dbReference>
<keyword evidence="11" id="KW-1185">Reference proteome</keyword>
<comment type="subcellular location">
    <subcellularLocation>
        <location evidence="1">Cell membrane</location>
        <topology evidence="1">Peripheral membrane protein</topology>
    </subcellularLocation>
</comment>
<reference evidence="10" key="1">
    <citation type="submission" date="2022-06" db="EMBL/GenBank/DDBJ databases">
        <title>Antifungal cultures and metabolites of lactic acid bacteria for use in dairy fermentations.</title>
        <authorList>
            <person name="Zhao Z."/>
            <person name="Gaenzle M."/>
        </authorList>
    </citation>
    <scope>NUCLEOTIDE SEQUENCE</scope>
    <source>
        <strain evidence="10">FUA3126</strain>
    </source>
</reference>
<gene>
    <name evidence="10" type="ORF">NNA32_05530</name>
</gene>
<comment type="caution">
    <text evidence="10">The sequence shown here is derived from an EMBL/GenBank/DDBJ whole genome shotgun (WGS) entry which is preliminary data.</text>
</comment>
<dbReference type="EMBL" id="JANDJP010000005">
    <property type="protein sequence ID" value="MDF9913711.1"/>
    <property type="molecule type" value="Genomic_DNA"/>
</dbReference>
<dbReference type="CDD" id="cd03225">
    <property type="entry name" value="ABC_cobalt_CbiO_domain1"/>
    <property type="match status" value="1"/>
</dbReference>
<evidence type="ECO:0000256" key="8">
    <source>
        <dbReference type="ARBA" id="ARBA00023136"/>
    </source>
</evidence>
<dbReference type="InterPro" id="IPR003439">
    <property type="entry name" value="ABC_transporter-like_ATP-bd"/>
</dbReference>
<evidence type="ECO:0000256" key="5">
    <source>
        <dbReference type="ARBA" id="ARBA00022741"/>
    </source>
</evidence>
<evidence type="ECO:0000256" key="7">
    <source>
        <dbReference type="ARBA" id="ARBA00022967"/>
    </source>
</evidence>
<dbReference type="InterPro" id="IPR017871">
    <property type="entry name" value="ABC_transporter-like_CS"/>
</dbReference>
<dbReference type="PANTHER" id="PTHR43553">
    <property type="entry name" value="HEAVY METAL TRANSPORTER"/>
    <property type="match status" value="1"/>
</dbReference>
<dbReference type="SUPFAM" id="SSF52540">
    <property type="entry name" value="P-loop containing nucleoside triphosphate hydrolases"/>
    <property type="match status" value="1"/>
</dbReference>
<dbReference type="Pfam" id="PF00005">
    <property type="entry name" value="ABC_tran"/>
    <property type="match status" value="1"/>
</dbReference>
<evidence type="ECO:0000256" key="4">
    <source>
        <dbReference type="ARBA" id="ARBA00022475"/>
    </source>
</evidence>
<dbReference type="Proteomes" id="UP001152867">
    <property type="component" value="Unassembled WGS sequence"/>
</dbReference>
<dbReference type="PANTHER" id="PTHR43553:SF24">
    <property type="entry name" value="ENERGY-COUPLING FACTOR TRANSPORTER ATP-BINDING PROTEIN ECFA1"/>
    <property type="match status" value="1"/>
</dbReference>
<dbReference type="SMART" id="SM00382">
    <property type="entry name" value="AAA"/>
    <property type="match status" value="1"/>
</dbReference>
<dbReference type="NCBIfam" id="NF010156">
    <property type="entry name" value="PRK13635.1"/>
    <property type="match status" value="1"/>
</dbReference>
<dbReference type="GO" id="GO:0005524">
    <property type="term" value="F:ATP binding"/>
    <property type="evidence" value="ECO:0007669"/>
    <property type="project" value="UniProtKB-KW"/>
</dbReference>
<dbReference type="Gene3D" id="3.40.50.300">
    <property type="entry name" value="P-loop containing nucleotide triphosphate hydrolases"/>
    <property type="match status" value="1"/>
</dbReference>
<proteinExistence type="inferred from homology"/>
<dbReference type="PROSITE" id="PS00211">
    <property type="entry name" value="ABC_TRANSPORTER_1"/>
    <property type="match status" value="1"/>
</dbReference>
<feature type="domain" description="ABC transporter" evidence="9">
    <location>
        <begin position="6"/>
        <end position="241"/>
    </location>
</feature>
<evidence type="ECO:0000313" key="10">
    <source>
        <dbReference type="EMBL" id="MDF9913711.1"/>
    </source>
</evidence>
<dbReference type="InterPro" id="IPR015856">
    <property type="entry name" value="ABC_transpr_CbiO/EcfA_su"/>
</dbReference>
<evidence type="ECO:0000256" key="1">
    <source>
        <dbReference type="ARBA" id="ARBA00004202"/>
    </source>
</evidence>
<dbReference type="InterPro" id="IPR050095">
    <property type="entry name" value="ECF_ABC_transporter_ATP-bd"/>
</dbReference>
<dbReference type="InterPro" id="IPR030947">
    <property type="entry name" value="EcfA_1"/>
</dbReference>
<accession>A0ABT6D9A4</accession>
<evidence type="ECO:0000256" key="6">
    <source>
        <dbReference type="ARBA" id="ARBA00022840"/>
    </source>
</evidence>
<dbReference type="InterPro" id="IPR003593">
    <property type="entry name" value="AAA+_ATPase"/>
</dbReference>
<keyword evidence="7" id="KW-1278">Translocase</keyword>
<evidence type="ECO:0000256" key="3">
    <source>
        <dbReference type="ARBA" id="ARBA00022448"/>
    </source>
</evidence>